<comment type="similarity">
    <text evidence="1">Belongs to the LysR transcriptional regulatory family.</text>
</comment>
<evidence type="ECO:0000256" key="4">
    <source>
        <dbReference type="ARBA" id="ARBA00023163"/>
    </source>
</evidence>
<dbReference type="InterPro" id="IPR036388">
    <property type="entry name" value="WH-like_DNA-bd_sf"/>
</dbReference>
<dbReference type="InterPro" id="IPR000847">
    <property type="entry name" value="LysR_HTH_N"/>
</dbReference>
<name>A0ABX8STU3_9BURK</name>
<dbReference type="Gene3D" id="1.10.10.10">
    <property type="entry name" value="Winged helix-like DNA-binding domain superfamily/Winged helix DNA-binding domain"/>
    <property type="match status" value="1"/>
</dbReference>
<keyword evidence="3" id="KW-0238">DNA-binding</keyword>
<reference evidence="6 7" key="1">
    <citation type="submission" date="2020-02" db="EMBL/GenBank/DDBJ databases">
        <title>Partial ammonium oxidation to N2 by heterotrophic bacteria.</title>
        <authorList>
            <person name="Wu M."/>
        </authorList>
    </citation>
    <scope>NUCLEOTIDE SEQUENCE [LARGE SCALE GENOMIC DNA]</scope>
    <source>
        <strain evidence="6 7">HO-1</strain>
    </source>
</reference>
<dbReference type="EMBL" id="CP049362">
    <property type="protein sequence ID" value="QXX79417.1"/>
    <property type="molecule type" value="Genomic_DNA"/>
</dbReference>
<dbReference type="SUPFAM" id="SSF53850">
    <property type="entry name" value="Periplasmic binding protein-like II"/>
    <property type="match status" value="1"/>
</dbReference>
<protein>
    <submittedName>
        <fullName evidence="6">LysR family transcriptional regulator</fullName>
    </submittedName>
</protein>
<evidence type="ECO:0000259" key="5">
    <source>
        <dbReference type="PROSITE" id="PS50931"/>
    </source>
</evidence>
<evidence type="ECO:0000256" key="1">
    <source>
        <dbReference type="ARBA" id="ARBA00009437"/>
    </source>
</evidence>
<keyword evidence="2" id="KW-0805">Transcription regulation</keyword>
<proteinExistence type="inferred from homology"/>
<evidence type="ECO:0000256" key="2">
    <source>
        <dbReference type="ARBA" id="ARBA00023015"/>
    </source>
</evidence>
<dbReference type="PANTHER" id="PTHR30126">
    <property type="entry name" value="HTH-TYPE TRANSCRIPTIONAL REGULATOR"/>
    <property type="match status" value="1"/>
</dbReference>
<feature type="domain" description="HTH lysR-type" evidence="5">
    <location>
        <begin position="1"/>
        <end position="58"/>
    </location>
</feature>
<dbReference type="CDD" id="cd05466">
    <property type="entry name" value="PBP2_LTTR_substrate"/>
    <property type="match status" value="1"/>
</dbReference>
<dbReference type="InterPro" id="IPR005119">
    <property type="entry name" value="LysR_subst-bd"/>
</dbReference>
<evidence type="ECO:0000313" key="7">
    <source>
        <dbReference type="Proteomes" id="UP000826050"/>
    </source>
</evidence>
<gene>
    <name evidence="6" type="ORF">FE795_10590</name>
</gene>
<accession>A0ABX8STU3</accession>
<keyword evidence="4" id="KW-0804">Transcription</keyword>
<dbReference type="PANTHER" id="PTHR30126:SF94">
    <property type="entry name" value="LYSR FAMILY TRANSCRIPTIONAL REGULATOR"/>
    <property type="match status" value="1"/>
</dbReference>
<sequence length="292" mass="32373">MLALELKSFHATAHCGSITKAAQLLGISQPTVTSHLRQLESRYGVELFYRQGKGVYLSQQGERLLPQVEQLMQQAAQIDFSLRDLRDLKSGILRVGATGPYYIMAVLRNFHQAYPGVKMRLSIDNSHRVLSALHDYQLDVIASSALVDDSRLVRLVLASDPLVAVLRKDHPLASRQRLRIVDLCRYPMLMRESGSMTRELCYQVFGQAGQEPTHILEIGSREAIGWGVVCGMGASLLPLREVPAHPDIISLPLSDVSAHLSEFVYCLKERAQGHAIRAFLEQVQAQLPAPGG</sequence>
<evidence type="ECO:0000313" key="6">
    <source>
        <dbReference type="EMBL" id="QXX79417.1"/>
    </source>
</evidence>
<dbReference type="InterPro" id="IPR036390">
    <property type="entry name" value="WH_DNA-bd_sf"/>
</dbReference>
<dbReference type="Gene3D" id="3.40.190.290">
    <property type="match status" value="1"/>
</dbReference>
<dbReference type="PROSITE" id="PS50931">
    <property type="entry name" value="HTH_LYSR"/>
    <property type="match status" value="1"/>
</dbReference>
<keyword evidence="7" id="KW-1185">Reference proteome</keyword>
<organism evidence="6 7">
    <name type="scientific">Alcaligenes ammonioxydans</name>
    <dbReference type="NCBI Taxonomy" id="2582914"/>
    <lineage>
        <taxon>Bacteria</taxon>
        <taxon>Pseudomonadati</taxon>
        <taxon>Pseudomonadota</taxon>
        <taxon>Betaproteobacteria</taxon>
        <taxon>Burkholderiales</taxon>
        <taxon>Alcaligenaceae</taxon>
        <taxon>Alcaligenes</taxon>
    </lineage>
</organism>
<dbReference type="Pfam" id="PF00126">
    <property type="entry name" value="HTH_1"/>
    <property type="match status" value="1"/>
</dbReference>
<dbReference type="Pfam" id="PF03466">
    <property type="entry name" value="LysR_substrate"/>
    <property type="match status" value="1"/>
</dbReference>
<dbReference type="Proteomes" id="UP000826050">
    <property type="component" value="Chromosome"/>
</dbReference>
<dbReference type="SUPFAM" id="SSF46785">
    <property type="entry name" value="Winged helix' DNA-binding domain"/>
    <property type="match status" value="1"/>
</dbReference>
<dbReference type="PRINTS" id="PR00039">
    <property type="entry name" value="HTHLYSR"/>
</dbReference>
<evidence type="ECO:0000256" key="3">
    <source>
        <dbReference type="ARBA" id="ARBA00023125"/>
    </source>
</evidence>
<dbReference type="RefSeq" id="WP_003799407.1">
    <property type="nucleotide sequence ID" value="NZ_CP049362.1"/>
</dbReference>